<dbReference type="GeneID" id="25915672"/>
<gene>
    <name evidence="1" type="ORF">SARC_15168</name>
</gene>
<dbReference type="RefSeq" id="XP_014146181.1">
    <property type="nucleotide sequence ID" value="XM_014290706.1"/>
</dbReference>
<keyword evidence="2" id="KW-1185">Reference proteome</keyword>
<dbReference type="EMBL" id="KQ247307">
    <property type="protein sequence ID" value="KNC72279.1"/>
    <property type="molecule type" value="Genomic_DNA"/>
</dbReference>
<dbReference type="AlphaFoldDB" id="A0A0L0F6M0"/>
<organism evidence="1 2">
    <name type="scientific">Sphaeroforma arctica JP610</name>
    <dbReference type="NCBI Taxonomy" id="667725"/>
    <lineage>
        <taxon>Eukaryota</taxon>
        <taxon>Ichthyosporea</taxon>
        <taxon>Ichthyophonida</taxon>
        <taxon>Sphaeroforma</taxon>
    </lineage>
</organism>
<accession>A0A0L0F6M0</accession>
<feature type="non-terminal residue" evidence="1">
    <location>
        <position position="1"/>
    </location>
</feature>
<feature type="non-terminal residue" evidence="1">
    <location>
        <position position="128"/>
    </location>
</feature>
<evidence type="ECO:0000313" key="1">
    <source>
        <dbReference type="EMBL" id="KNC72279.1"/>
    </source>
</evidence>
<evidence type="ECO:0000313" key="2">
    <source>
        <dbReference type="Proteomes" id="UP000054560"/>
    </source>
</evidence>
<reference evidence="1 2" key="1">
    <citation type="submission" date="2011-02" db="EMBL/GenBank/DDBJ databases">
        <title>The Genome Sequence of Sphaeroforma arctica JP610.</title>
        <authorList>
            <consortium name="The Broad Institute Genome Sequencing Platform"/>
            <person name="Russ C."/>
            <person name="Cuomo C."/>
            <person name="Young S.K."/>
            <person name="Zeng Q."/>
            <person name="Gargeya S."/>
            <person name="Alvarado L."/>
            <person name="Berlin A."/>
            <person name="Chapman S.B."/>
            <person name="Chen Z."/>
            <person name="Freedman E."/>
            <person name="Gellesch M."/>
            <person name="Goldberg J."/>
            <person name="Griggs A."/>
            <person name="Gujja S."/>
            <person name="Heilman E."/>
            <person name="Heiman D."/>
            <person name="Howarth C."/>
            <person name="Mehta T."/>
            <person name="Neiman D."/>
            <person name="Pearson M."/>
            <person name="Roberts A."/>
            <person name="Saif S."/>
            <person name="Shea T."/>
            <person name="Shenoy N."/>
            <person name="Sisk P."/>
            <person name="Stolte C."/>
            <person name="Sykes S."/>
            <person name="White J."/>
            <person name="Yandava C."/>
            <person name="Burger G."/>
            <person name="Gray M.W."/>
            <person name="Holland P.W.H."/>
            <person name="King N."/>
            <person name="Lang F.B.F."/>
            <person name="Roger A.J."/>
            <person name="Ruiz-Trillo I."/>
            <person name="Haas B."/>
            <person name="Nusbaum C."/>
            <person name="Birren B."/>
        </authorList>
    </citation>
    <scope>NUCLEOTIDE SEQUENCE [LARGE SCALE GENOMIC DNA]</scope>
    <source>
        <strain evidence="1 2">JP610</strain>
    </source>
</reference>
<sequence>SYPYHVLTLVNTTPCVTGTLTSPDLLFDYALAVIFDAQDYSENNPFSIDESDTAVVQSRPTFSGPVSEAEDMTPDLLHIIATCHSVMAVGTEKSIAGNRVDVELLTVSGWSLTTENDFLYSRPDPQSQ</sequence>
<dbReference type="Proteomes" id="UP000054560">
    <property type="component" value="Unassembled WGS sequence"/>
</dbReference>
<proteinExistence type="predicted"/>
<name>A0A0L0F6M0_9EUKA</name>
<protein>
    <submittedName>
        <fullName evidence="1">Uncharacterized protein</fullName>
    </submittedName>
</protein>